<evidence type="ECO:0000313" key="3">
    <source>
        <dbReference type="Proteomes" id="UP000241107"/>
    </source>
</evidence>
<feature type="transmembrane region" description="Helical" evidence="1">
    <location>
        <begin position="292"/>
        <end position="316"/>
    </location>
</feature>
<keyword evidence="3" id="KW-1185">Reference proteome</keyword>
<evidence type="ECO:0000313" key="2">
    <source>
        <dbReference type="EMBL" id="PSK36970.1"/>
    </source>
</evidence>
<reference evidence="2 3" key="1">
    <citation type="submission" date="2018-03" db="EMBL/GenBank/DDBJ databases">
        <title>Candida pseudohaemulonii genome assembly and annotation.</title>
        <authorList>
            <person name="Munoz J.F."/>
            <person name="Gade L.G."/>
            <person name="Chow N.A."/>
            <person name="Litvintseva A.P."/>
            <person name="Loparev V.N."/>
            <person name="Cuomo C.A."/>
        </authorList>
    </citation>
    <scope>NUCLEOTIDE SEQUENCE [LARGE SCALE GENOMIC DNA]</scope>
    <source>
        <strain evidence="2 3">B12108</strain>
    </source>
</reference>
<keyword evidence="1" id="KW-1133">Transmembrane helix</keyword>
<dbReference type="RefSeq" id="XP_024712843.1">
    <property type="nucleotide sequence ID" value="XM_024859169.1"/>
</dbReference>
<accession>A0A2P7YLW5</accession>
<keyword evidence="1" id="KW-0812">Transmembrane</keyword>
<comment type="caution">
    <text evidence="2">The sequence shown here is derived from an EMBL/GenBank/DDBJ whole genome shotgun (WGS) entry which is preliminary data.</text>
</comment>
<dbReference type="Proteomes" id="UP000241107">
    <property type="component" value="Unassembled WGS sequence"/>
</dbReference>
<keyword evidence="1" id="KW-0472">Membrane</keyword>
<feature type="transmembrane region" description="Helical" evidence="1">
    <location>
        <begin position="77"/>
        <end position="97"/>
    </location>
</feature>
<dbReference type="AlphaFoldDB" id="A0A2P7YLW5"/>
<organism evidence="2 3">
    <name type="scientific">Candidozyma pseudohaemuli</name>
    <dbReference type="NCBI Taxonomy" id="418784"/>
    <lineage>
        <taxon>Eukaryota</taxon>
        <taxon>Fungi</taxon>
        <taxon>Dikarya</taxon>
        <taxon>Ascomycota</taxon>
        <taxon>Saccharomycotina</taxon>
        <taxon>Pichiomycetes</taxon>
        <taxon>Metschnikowiaceae</taxon>
        <taxon>Candidozyma</taxon>
    </lineage>
</organism>
<gene>
    <name evidence="2" type="ORF">C7M61_003835</name>
</gene>
<feature type="transmembrane region" description="Helical" evidence="1">
    <location>
        <begin position="258"/>
        <end position="280"/>
    </location>
</feature>
<dbReference type="VEuPathDB" id="FungiDB:C7M61_003835"/>
<dbReference type="GeneID" id="36567223"/>
<proteinExistence type="predicted"/>
<feature type="transmembrane region" description="Helical" evidence="1">
    <location>
        <begin position="328"/>
        <end position="350"/>
    </location>
</feature>
<evidence type="ECO:0000256" key="1">
    <source>
        <dbReference type="SAM" id="Phobius"/>
    </source>
</evidence>
<name>A0A2P7YLW5_9ASCO</name>
<sequence>MKENVMKENVMKENVMKENVMKENVTNVKEDNATDNTMIEEMDLEAQRPTVPETTTSVSGKVKHFFKKFYTTYKNQIATIPAILYMSWLVFYITFMYRSLYITGAYHEICEYDSSLVSEMSRTVNALEKIIGGSTKNVGQLLPDQWPHGFYTVTYSGVCRENDNSEKVCYKGPSPENLLLIDVGVQIAEFNKMENPLQFGQKFMLTYRDLQDKLRLVKYMKPCPTTLTHRACWYDGLTNDEILSLPGKVVTGLQLISAWMAMTSAAVSLILLMMGVWMVGIDPRVPLSMAPAFNIFGCVVSFLAAIPGMEALYLTARYFDIRLFTPGPTVPVIAFVLAIIASGHCFWLVYREDTPATVNPTVPE</sequence>
<dbReference type="EMBL" id="PYFQ01000010">
    <property type="protein sequence ID" value="PSK36970.1"/>
    <property type="molecule type" value="Genomic_DNA"/>
</dbReference>
<protein>
    <submittedName>
        <fullName evidence="2">Uncharacterized protein</fullName>
    </submittedName>
</protein>